<sequence length="46" mass="5000">MPSDENARSLPLPRNNTVADLAWIGITPVRDALSSENADYALSTEQ</sequence>
<reference evidence="1" key="1">
    <citation type="submission" date="2019-12" db="EMBL/GenBank/DDBJ databases">
        <title>High-Quality draft genome sequences of three cyanobacteria isolated from the limestone walls of the Old Cathedral of Coimbra.</title>
        <authorList>
            <person name="Tiago I."/>
            <person name="Soares F."/>
            <person name="Portugal A."/>
        </authorList>
    </citation>
    <scope>NUCLEOTIDE SEQUENCE</scope>
    <source>
        <strain evidence="1">A</strain>
    </source>
</reference>
<comment type="caution">
    <text evidence="1">The sequence shown here is derived from an EMBL/GenBank/DDBJ whole genome shotgun (WGS) entry which is preliminary data.</text>
</comment>
<dbReference type="RefSeq" id="WP_162424949.1">
    <property type="nucleotide sequence ID" value="NZ_WVIE01000030.1"/>
</dbReference>
<organism evidence="1 2">
    <name type="scientific">Myxacorys almedinensis A</name>
    <dbReference type="NCBI Taxonomy" id="2690445"/>
    <lineage>
        <taxon>Bacteria</taxon>
        <taxon>Bacillati</taxon>
        <taxon>Cyanobacteriota</taxon>
        <taxon>Cyanophyceae</taxon>
        <taxon>Leptolyngbyales</taxon>
        <taxon>Leptolyngbyaceae</taxon>
        <taxon>Myxacorys</taxon>
        <taxon>Myxacorys almedinensis</taxon>
    </lineage>
</organism>
<name>A0A8J7Z7N0_9CYAN</name>
<dbReference type="Proteomes" id="UP000646053">
    <property type="component" value="Unassembled WGS sequence"/>
</dbReference>
<evidence type="ECO:0000313" key="2">
    <source>
        <dbReference type="Proteomes" id="UP000646053"/>
    </source>
</evidence>
<accession>A0A8J7Z7N0</accession>
<dbReference type="AlphaFoldDB" id="A0A8J7Z7N0"/>
<evidence type="ECO:0000313" key="1">
    <source>
        <dbReference type="EMBL" id="NDJ19421.1"/>
    </source>
</evidence>
<gene>
    <name evidence="1" type="ORF">GS601_19375</name>
</gene>
<proteinExistence type="predicted"/>
<protein>
    <submittedName>
        <fullName evidence="1">Uncharacterized protein</fullName>
    </submittedName>
</protein>
<dbReference type="EMBL" id="WVIE01000030">
    <property type="protein sequence ID" value="NDJ19421.1"/>
    <property type="molecule type" value="Genomic_DNA"/>
</dbReference>
<keyword evidence="2" id="KW-1185">Reference proteome</keyword>